<dbReference type="Proteomes" id="UP001289615">
    <property type="component" value="Unassembled WGS sequence"/>
</dbReference>
<evidence type="ECO:0000259" key="5">
    <source>
        <dbReference type="PROSITE" id="PS50977"/>
    </source>
</evidence>
<dbReference type="PANTHER" id="PTHR30328:SF54">
    <property type="entry name" value="HTH-TYPE TRANSCRIPTIONAL REPRESSOR SCO4008"/>
    <property type="match status" value="1"/>
</dbReference>
<keyword evidence="3" id="KW-0804">Transcription</keyword>
<evidence type="ECO:0000313" key="8">
    <source>
        <dbReference type="Proteomes" id="UP001219585"/>
    </source>
</evidence>
<dbReference type="SUPFAM" id="SSF48498">
    <property type="entry name" value="Tetracyclin repressor-like, C-terminal domain"/>
    <property type="match status" value="1"/>
</dbReference>
<dbReference type="InterPro" id="IPR050109">
    <property type="entry name" value="HTH-type_TetR-like_transc_reg"/>
</dbReference>
<gene>
    <name evidence="7" type="ORF">OU989_07790</name>
    <name evidence="6" type="ORF">U6C28_14300</name>
</gene>
<sequence>MGNREQTFQKILEVAYVMFAEKGFEKTSLAMIAAEVGISKPAIYYYFQSKDQLISFLFEELYKEIQYDIVVDYKELSPSNFIEKLLKIGYKSIDEQDKDPYFNKIFSQYLLLAARDDHYMQQLLELQSDYLARFYDIFQYAVQLEVLDENANIEAKAHMLAMLYDNIGNFMLTGSQLNYKAIWREAVHSVIQGGKDE</sequence>
<dbReference type="GO" id="GO:0003677">
    <property type="term" value="F:DNA binding"/>
    <property type="evidence" value="ECO:0007669"/>
    <property type="project" value="UniProtKB-UniRule"/>
</dbReference>
<keyword evidence="9" id="KW-1185">Reference proteome</keyword>
<proteinExistence type="predicted"/>
<dbReference type="SUPFAM" id="SSF46689">
    <property type="entry name" value="Homeodomain-like"/>
    <property type="match status" value="1"/>
</dbReference>
<evidence type="ECO:0000256" key="3">
    <source>
        <dbReference type="ARBA" id="ARBA00023163"/>
    </source>
</evidence>
<reference evidence="6 9" key="2">
    <citation type="submission" date="2023-12" db="EMBL/GenBank/DDBJ databases">
        <title>Genome comparison identifies genes involved in endophytic behavior of Lysinibacillus irui and provides insights into its role as a plant-growth promoting bacterium.</title>
        <authorList>
            <person name="Hilario S."/>
            <person name="Matos I."/>
            <person name="Goncalves M.F.M."/>
            <person name="Pardo C.A."/>
            <person name="Santos M.J."/>
        </authorList>
    </citation>
    <scope>NUCLEOTIDE SEQUENCE [LARGE SCALE GENOMIC DNA]</scope>
    <source>
        <strain evidence="6 9">B3</strain>
    </source>
</reference>
<evidence type="ECO:0000313" key="7">
    <source>
        <dbReference type="EMBL" id="WDV08374.1"/>
    </source>
</evidence>
<dbReference type="Proteomes" id="UP001219585">
    <property type="component" value="Chromosome"/>
</dbReference>
<dbReference type="Gene3D" id="1.10.357.10">
    <property type="entry name" value="Tetracycline Repressor, domain 2"/>
    <property type="match status" value="1"/>
</dbReference>
<dbReference type="EMBL" id="CP113527">
    <property type="protein sequence ID" value="WDV08374.1"/>
    <property type="molecule type" value="Genomic_DNA"/>
</dbReference>
<dbReference type="RefSeq" id="WP_274796563.1">
    <property type="nucleotide sequence ID" value="NZ_CP113527.1"/>
</dbReference>
<evidence type="ECO:0000256" key="1">
    <source>
        <dbReference type="ARBA" id="ARBA00023015"/>
    </source>
</evidence>
<dbReference type="PROSITE" id="PS50977">
    <property type="entry name" value="HTH_TETR_2"/>
    <property type="match status" value="1"/>
</dbReference>
<dbReference type="InterPro" id="IPR001647">
    <property type="entry name" value="HTH_TetR"/>
</dbReference>
<reference evidence="7" key="1">
    <citation type="submission" date="2022-11" db="EMBL/GenBank/DDBJ databases">
        <title>Lysinibacillus irui.</title>
        <authorList>
            <person name="Akintayo S.O."/>
        </authorList>
    </citation>
    <scope>NUCLEOTIDE SEQUENCE</scope>
    <source>
        <strain evidence="7">IRB4-01</strain>
    </source>
</reference>
<dbReference type="AlphaFoldDB" id="A0AAJ5RXY0"/>
<dbReference type="FunFam" id="1.10.10.60:FF:000141">
    <property type="entry name" value="TetR family transcriptional regulator"/>
    <property type="match status" value="1"/>
</dbReference>
<dbReference type="Pfam" id="PF00440">
    <property type="entry name" value="TetR_N"/>
    <property type="match status" value="1"/>
</dbReference>
<name>A0AAJ5RXY0_9BACI</name>
<evidence type="ECO:0000256" key="2">
    <source>
        <dbReference type="ARBA" id="ARBA00023125"/>
    </source>
</evidence>
<evidence type="ECO:0000313" key="6">
    <source>
        <dbReference type="EMBL" id="MEA0977477.1"/>
    </source>
</evidence>
<dbReference type="PANTHER" id="PTHR30328">
    <property type="entry name" value="TRANSCRIPTIONAL REPRESSOR"/>
    <property type="match status" value="1"/>
</dbReference>
<feature type="domain" description="HTH tetR-type" evidence="5">
    <location>
        <begin position="5"/>
        <end position="65"/>
    </location>
</feature>
<keyword evidence="2 4" id="KW-0238">DNA-binding</keyword>
<keyword evidence="1" id="KW-0805">Transcription regulation</keyword>
<evidence type="ECO:0000313" key="9">
    <source>
        <dbReference type="Proteomes" id="UP001289615"/>
    </source>
</evidence>
<dbReference type="InterPro" id="IPR023772">
    <property type="entry name" value="DNA-bd_HTH_TetR-type_CS"/>
</dbReference>
<protein>
    <submittedName>
        <fullName evidence="7">TetR/AcrR family transcriptional regulator</fullName>
    </submittedName>
</protein>
<dbReference type="InterPro" id="IPR009057">
    <property type="entry name" value="Homeodomain-like_sf"/>
</dbReference>
<dbReference type="PROSITE" id="PS01081">
    <property type="entry name" value="HTH_TETR_1"/>
    <property type="match status" value="1"/>
</dbReference>
<accession>A0AAJ5RXY0</accession>
<organism evidence="7 8">
    <name type="scientific">Lysinibacillus irui</name>
    <dbReference type="NCBI Taxonomy" id="2998077"/>
    <lineage>
        <taxon>Bacteria</taxon>
        <taxon>Bacillati</taxon>
        <taxon>Bacillota</taxon>
        <taxon>Bacilli</taxon>
        <taxon>Bacillales</taxon>
        <taxon>Bacillaceae</taxon>
        <taxon>Lysinibacillus</taxon>
    </lineage>
</organism>
<dbReference type="EMBL" id="JAXUIA010000012">
    <property type="protein sequence ID" value="MEA0977477.1"/>
    <property type="molecule type" value="Genomic_DNA"/>
</dbReference>
<feature type="DNA-binding region" description="H-T-H motif" evidence="4">
    <location>
        <begin position="28"/>
        <end position="47"/>
    </location>
</feature>
<evidence type="ECO:0000256" key="4">
    <source>
        <dbReference type="PROSITE-ProRule" id="PRU00335"/>
    </source>
</evidence>
<dbReference type="PRINTS" id="PR00455">
    <property type="entry name" value="HTHTETR"/>
</dbReference>
<dbReference type="InterPro" id="IPR036271">
    <property type="entry name" value="Tet_transcr_reg_TetR-rel_C_sf"/>
</dbReference>
<dbReference type="KEGG" id="liu:OU989_07790"/>
<dbReference type="GO" id="GO:0045892">
    <property type="term" value="P:negative regulation of DNA-templated transcription"/>
    <property type="evidence" value="ECO:0007669"/>
    <property type="project" value="UniProtKB-ARBA"/>
</dbReference>